<keyword evidence="10 13" id="KW-1133">Transmembrane helix</keyword>
<feature type="transmembrane region" description="Helical" evidence="13">
    <location>
        <begin position="22"/>
        <end position="42"/>
    </location>
</feature>
<evidence type="ECO:0000256" key="10">
    <source>
        <dbReference type="ARBA" id="ARBA00022989"/>
    </source>
</evidence>
<feature type="transmembrane region" description="Helical" evidence="13">
    <location>
        <begin position="163"/>
        <end position="180"/>
    </location>
</feature>
<dbReference type="NCBIfam" id="TIGR00229">
    <property type="entry name" value="sensory_box"/>
    <property type="match status" value="1"/>
</dbReference>
<organism evidence="16 17">
    <name type="scientific">Cerasicoccus arenae</name>
    <dbReference type="NCBI Taxonomy" id="424488"/>
    <lineage>
        <taxon>Bacteria</taxon>
        <taxon>Pseudomonadati</taxon>
        <taxon>Verrucomicrobiota</taxon>
        <taxon>Opitutia</taxon>
        <taxon>Puniceicoccales</taxon>
        <taxon>Cerasicoccaceae</taxon>
        <taxon>Cerasicoccus</taxon>
    </lineage>
</organism>
<dbReference type="InterPro" id="IPR005467">
    <property type="entry name" value="His_kinase_dom"/>
</dbReference>
<evidence type="ECO:0000256" key="7">
    <source>
        <dbReference type="ARBA" id="ARBA00022741"/>
    </source>
</evidence>
<evidence type="ECO:0000256" key="11">
    <source>
        <dbReference type="ARBA" id="ARBA00023136"/>
    </source>
</evidence>
<dbReference type="Pfam" id="PF00072">
    <property type="entry name" value="Response_reg"/>
    <property type="match status" value="1"/>
</dbReference>
<feature type="transmembrane region" description="Helical" evidence="13">
    <location>
        <begin position="126"/>
        <end position="151"/>
    </location>
</feature>
<evidence type="ECO:0000256" key="1">
    <source>
        <dbReference type="ARBA" id="ARBA00000085"/>
    </source>
</evidence>
<dbReference type="Gene3D" id="1.10.287.130">
    <property type="match status" value="1"/>
</dbReference>
<keyword evidence="11 13" id="KW-0472">Membrane</keyword>
<evidence type="ECO:0000256" key="2">
    <source>
        <dbReference type="ARBA" id="ARBA00004370"/>
    </source>
</evidence>
<evidence type="ECO:0000313" key="17">
    <source>
        <dbReference type="Proteomes" id="UP000642829"/>
    </source>
</evidence>
<evidence type="ECO:0000256" key="12">
    <source>
        <dbReference type="PROSITE-ProRule" id="PRU00169"/>
    </source>
</evidence>
<comment type="caution">
    <text evidence="16">The sequence shown here is derived from an EMBL/GenBank/DDBJ whole genome shotgun (WGS) entry which is preliminary data.</text>
</comment>
<reference evidence="16" key="1">
    <citation type="journal article" date="2014" name="Int. J. Syst. Evol. Microbiol.">
        <title>Complete genome sequence of Corynebacterium casei LMG S-19264T (=DSM 44701T), isolated from a smear-ripened cheese.</title>
        <authorList>
            <consortium name="US DOE Joint Genome Institute (JGI-PGF)"/>
            <person name="Walter F."/>
            <person name="Albersmeier A."/>
            <person name="Kalinowski J."/>
            <person name="Ruckert C."/>
        </authorList>
    </citation>
    <scope>NUCLEOTIDE SEQUENCE</scope>
    <source>
        <strain evidence="16">KCTC 12870</strain>
    </source>
</reference>
<dbReference type="CDD" id="cd00082">
    <property type="entry name" value="HisKA"/>
    <property type="match status" value="1"/>
</dbReference>
<dbReference type="InterPro" id="IPR011006">
    <property type="entry name" value="CheY-like_superfamily"/>
</dbReference>
<dbReference type="InterPro" id="IPR003594">
    <property type="entry name" value="HATPase_dom"/>
</dbReference>
<evidence type="ECO:0000256" key="3">
    <source>
        <dbReference type="ARBA" id="ARBA00012438"/>
    </source>
</evidence>
<dbReference type="GO" id="GO:0000155">
    <property type="term" value="F:phosphorelay sensor kinase activity"/>
    <property type="evidence" value="ECO:0007669"/>
    <property type="project" value="InterPro"/>
</dbReference>
<dbReference type="InterPro" id="IPR035965">
    <property type="entry name" value="PAS-like_dom_sf"/>
</dbReference>
<evidence type="ECO:0000313" key="16">
    <source>
        <dbReference type="EMBL" id="GHC04519.1"/>
    </source>
</evidence>
<dbReference type="Gene3D" id="3.30.450.20">
    <property type="entry name" value="PAS domain"/>
    <property type="match status" value="1"/>
</dbReference>
<dbReference type="FunFam" id="1.10.287.130:FF:000004">
    <property type="entry name" value="Ethylene receptor 1"/>
    <property type="match status" value="1"/>
</dbReference>
<keyword evidence="8" id="KW-0418">Kinase</keyword>
<dbReference type="SUPFAM" id="SSF55874">
    <property type="entry name" value="ATPase domain of HSP90 chaperone/DNA topoisomerase II/histidine kinase"/>
    <property type="match status" value="1"/>
</dbReference>
<evidence type="ECO:0000256" key="8">
    <source>
        <dbReference type="ARBA" id="ARBA00022777"/>
    </source>
</evidence>
<dbReference type="AlphaFoldDB" id="A0A8J3DIU5"/>
<dbReference type="InterPro" id="IPR036890">
    <property type="entry name" value="HATPase_C_sf"/>
</dbReference>
<evidence type="ECO:0000259" key="14">
    <source>
        <dbReference type="PROSITE" id="PS50109"/>
    </source>
</evidence>
<dbReference type="Pfam" id="PF02518">
    <property type="entry name" value="HATPase_c"/>
    <property type="match status" value="1"/>
</dbReference>
<keyword evidence="5" id="KW-0808">Transferase</keyword>
<dbReference type="CDD" id="cd16922">
    <property type="entry name" value="HATPase_EvgS-ArcB-TorS-like"/>
    <property type="match status" value="1"/>
</dbReference>
<dbReference type="Pfam" id="PF00512">
    <property type="entry name" value="HisKA"/>
    <property type="match status" value="1"/>
</dbReference>
<gene>
    <name evidence="16" type="ORF">GCM10007047_21630</name>
</gene>
<dbReference type="PROSITE" id="PS50109">
    <property type="entry name" value="HIS_KIN"/>
    <property type="match status" value="1"/>
</dbReference>
<dbReference type="SUPFAM" id="SSF47384">
    <property type="entry name" value="Homodimeric domain of signal transducing histidine kinase"/>
    <property type="match status" value="1"/>
</dbReference>
<evidence type="ECO:0000259" key="15">
    <source>
        <dbReference type="PROSITE" id="PS50110"/>
    </source>
</evidence>
<dbReference type="GO" id="GO:0016020">
    <property type="term" value="C:membrane"/>
    <property type="evidence" value="ECO:0007669"/>
    <property type="project" value="UniProtKB-SubCell"/>
</dbReference>
<dbReference type="Gene3D" id="3.30.565.10">
    <property type="entry name" value="Histidine kinase-like ATPase, C-terminal domain"/>
    <property type="match status" value="1"/>
</dbReference>
<name>A0A8J3DIU5_9BACT</name>
<comment type="subcellular location">
    <subcellularLocation>
        <location evidence="2">Membrane</location>
    </subcellularLocation>
</comment>
<accession>A0A8J3DIU5</accession>
<dbReference type="GO" id="GO:0005524">
    <property type="term" value="F:ATP binding"/>
    <property type="evidence" value="ECO:0007669"/>
    <property type="project" value="UniProtKB-KW"/>
</dbReference>
<dbReference type="SMART" id="SM00388">
    <property type="entry name" value="HisKA"/>
    <property type="match status" value="1"/>
</dbReference>
<dbReference type="Gene3D" id="3.40.50.2300">
    <property type="match status" value="1"/>
</dbReference>
<proteinExistence type="predicted"/>
<dbReference type="InterPro" id="IPR013656">
    <property type="entry name" value="PAS_4"/>
</dbReference>
<feature type="domain" description="Response regulatory" evidence="15">
    <location>
        <begin position="853"/>
        <end position="969"/>
    </location>
</feature>
<dbReference type="InterPro" id="IPR003661">
    <property type="entry name" value="HisK_dim/P_dom"/>
</dbReference>
<evidence type="ECO:0000256" key="13">
    <source>
        <dbReference type="SAM" id="Phobius"/>
    </source>
</evidence>
<sequence>MVLLGWLLEISAIVQIAPGLAPMQASTALGFLFFACGLLYLSDPRWNRWQLERWLAGMLLLWGLLNLLQHILGWDLGIDHLLGVPFIADNSPKPGRMSLLTSISFLLGGIAMVLAVLPIKEPKIEVCIILVACLLGGFSGAALFCYVVDIPNIIWVGARFSEMAVHTAAGFFLLSVGLIMQRFRCGRASYDAAFRLMWVPTLVGTLFAVGSIYLGFATQSEQRRQELANVRAAFLSDLLDSHNVQLKLALSRMAGRVVKKEKAQLRLWETDAAHYLTDFHSLEYMRVRKPEIGVDWRYPATESKRFDQWLDEEMRPLRDTAEIEISRAPEPVGQENLCYWVFEPDTNHTDAGHVLLIAVVDQQLFIADALKSMENELPDIGSFRITPLVLPEASSSELPIGVHTVALSPNVALQVTVDAQSIAIDRRLEALFLVGGSVLAIILAALVYLFHLSKKRFQELEQVQQALNRQKSRLEAYVSHAPAAVAMFDRRMRYIAASNRWMTDYSLEGQTLIGRSHYEVFPNITDEWKDIHQRCLAGENAYSERDCWQAPDSDHKHYIRWEIRPWTDVDDSVGGIIMFTADITEDVLREQELIAMRVKAETANRTKTNFLANMSHEIRTPMNAILGFAELLSNEIEDARQAQFLRSIRSSGKTLMSLINDLLDLAKIEAGKIELAPKPVNLRKEFAELKDVFRLQADAKGIKLNSQVADLLPENLLIDDFRLRQVLLNLLSNATKFTDNGSISLSVDGQEKNGLFDLSFSVRDTGRGIPESFRSRAFGNFEQAGNSAQGGTGLGLAISAKLVNLMGGVIDYESVEGKGTTFRFNLPNVPQAILDPTAIANKSNRRIIFHEASILVVDDVSTNRDLIRAVFADYTQVTLLEAKNGKEGLAMAIEHHPDLILLDIAMPDMDGWEVCQKIRENPNISQTPIIAVTASLQRSESALMDEGFDECLIKPVAPHKLLDACHRWLKGDTEWRTPIPFACNTTPDTNSSSSLPADVIEILLTELQRHHSGIIMNDIDALAEHISNISKQHQASWLKATGDELKQAAQTFDVVAIKQLLSILREQLNLLKENAHGTHR</sequence>
<feature type="transmembrane region" description="Helical" evidence="13">
    <location>
        <begin position="99"/>
        <end position="119"/>
    </location>
</feature>
<dbReference type="Pfam" id="PF08448">
    <property type="entry name" value="PAS_4"/>
    <property type="match status" value="1"/>
</dbReference>
<reference evidence="16" key="2">
    <citation type="submission" date="2020-09" db="EMBL/GenBank/DDBJ databases">
        <authorList>
            <person name="Sun Q."/>
            <person name="Kim S."/>
        </authorList>
    </citation>
    <scope>NUCLEOTIDE SEQUENCE</scope>
    <source>
        <strain evidence="16">KCTC 12870</strain>
    </source>
</reference>
<dbReference type="InterPro" id="IPR004358">
    <property type="entry name" value="Sig_transdc_His_kin-like_C"/>
</dbReference>
<dbReference type="SUPFAM" id="SSF55785">
    <property type="entry name" value="PYP-like sensor domain (PAS domain)"/>
    <property type="match status" value="1"/>
</dbReference>
<keyword evidence="6 13" id="KW-0812">Transmembrane</keyword>
<keyword evidence="9" id="KW-0067">ATP-binding</keyword>
<dbReference type="SUPFAM" id="SSF52172">
    <property type="entry name" value="CheY-like"/>
    <property type="match status" value="1"/>
</dbReference>
<comment type="catalytic activity">
    <reaction evidence="1">
        <text>ATP + protein L-histidine = ADP + protein N-phospho-L-histidine.</text>
        <dbReference type="EC" id="2.7.13.3"/>
    </reaction>
</comment>
<dbReference type="SMART" id="SM00448">
    <property type="entry name" value="REC"/>
    <property type="match status" value="1"/>
</dbReference>
<evidence type="ECO:0000256" key="5">
    <source>
        <dbReference type="ARBA" id="ARBA00022679"/>
    </source>
</evidence>
<dbReference type="EC" id="2.7.13.3" evidence="3"/>
<dbReference type="InterPro" id="IPR001789">
    <property type="entry name" value="Sig_transdc_resp-reg_receiver"/>
</dbReference>
<keyword evidence="4 12" id="KW-0597">Phosphoprotein</keyword>
<feature type="transmembrane region" description="Helical" evidence="13">
    <location>
        <begin position="430"/>
        <end position="450"/>
    </location>
</feature>
<dbReference type="PANTHER" id="PTHR43047">
    <property type="entry name" value="TWO-COMPONENT HISTIDINE PROTEIN KINASE"/>
    <property type="match status" value="1"/>
</dbReference>
<keyword evidence="7" id="KW-0547">Nucleotide-binding</keyword>
<protein>
    <recommendedName>
        <fullName evidence="3">histidine kinase</fullName>
        <ecNumber evidence="3">2.7.13.3</ecNumber>
    </recommendedName>
</protein>
<keyword evidence="17" id="KW-1185">Reference proteome</keyword>
<dbReference type="SMART" id="SM00387">
    <property type="entry name" value="HATPase_c"/>
    <property type="match status" value="1"/>
</dbReference>
<dbReference type="Proteomes" id="UP000642829">
    <property type="component" value="Unassembled WGS sequence"/>
</dbReference>
<feature type="domain" description="Histidine kinase" evidence="14">
    <location>
        <begin position="613"/>
        <end position="830"/>
    </location>
</feature>
<evidence type="ECO:0000256" key="6">
    <source>
        <dbReference type="ARBA" id="ARBA00022692"/>
    </source>
</evidence>
<evidence type="ECO:0000256" key="4">
    <source>
        <dbReference type="ARBA" id="ARBA00022553"/>
    </source>
</evidence>
<dbReference type="PRINTS" id="PR00344">
    <property type="entry name" value="BCTRLSENSOR"/>
</dbReference>
<dbReference type="EMBL" id="BMXG01000012">
    <property type="protein sequence ID" value="GHC04519.1"/>
    <property type="molecule type" value="Genomic_DNA"/>
</dbReference>
<feature type="modified residue" description="4-aspartylphosphate" evidence="12">
    <location>
        <position position="903"/>
    </location>
</feature>
<dbReference type="InterPro" id="IPR036097">
    <property type="entry name" value="HisK_dim/P_sf"/>
</dbReference>
<dbReference type="FunFam" id="3.30.565.10:FF:000010">
    <property type="entry name" value="Sensor histidine kinase RcsC"/>
    <property type="match status" value="1"/>
</dbReference>
<dbReference type="InterPro" id="IPR000014">
    <property type="entry name" value="PAS"/>
</dbReference>
<evidence type="ECO:0000256" key="9">
    <source>
        <dbReference type="ARBA" id="ARBA00022840"/>
    </source>
</evidence>
<feature type="transmembrane region" description="Helical" evidence="13">
    <location>
        <begin position="54"/>
        <end position="72"/>
    </location>
</feature>
<dbReference type="PROSITE" id="PS50110">
    <property type="entry name" value="RESPONSE_REGULATORY"/>
    <property type="match status" value="1"/>
</dbReference>